<keyword evidence="1" id="KW-0240">DNA-directed RNA polymerase</keyword>
<dbReference type="RefSeq" id="WP_342448566.1">
    <property type="nucleotide sequence ID" value="NZ_JAATJA010000001.1"/>
</dbReference>
<accession>A0A846QD54</accession>
<organism evidence="1 2">
    <name type="scientific">Desulfobaculum xiamenense</name>
    <dbReference type="NCBI Taxonomy" id="995050"/>
    <lineage>
        <taxon>Bacteria</taxon>
        <taxon>Pseudomonadati</taxon>
        <taxon>Thermodesulfobacteriota</taxon>
        <taxon>Desulfovibrionia</taxon>
        <taxon>Desulfovibrionales</taxon>
        <taxon>Desulfovibrionaceae</taxon>
        <taxon>Desulfobaculum</taxon>
    </lineage>
</organism>
<evidence type="ECO:0000313" key="1">
    <source>
        <dbReference type="EMBL" id="NJB66656.1"/>
    </source>
</evidence>
<proteinExistence type="predicted"/>
<comment type="caution">
    <text evidence="1">The sequence shown here is derived from an EMBL/GenBank/DDBJ whole genome shotgun (WGS) entry which is preliminary data.</text>
</comment>
<gene>
    <name evidence="1" type="ORF">GGQ74_000296</name>
</gene>
<dbReference type="GO" id="GO:0000428">
    <property type="term" value="C:DNA-directed RNA polymerase complex"/>
    <property type="evidence" value="ECO:0007669"/>
    <property type="project" value="UniProtKB-KW"/>
</dbReference>
<dbReference type="Proteomes" id="UP000580856">
    <property type="component" value="Unassembled WGS sequence"/>
</dbReference>
<reference evidence="1 2" key="1">
    <citation type="submission" date="2020-03" db="EMBL/GenBank/DDBJ databases">
        <title>Genomic Encyclopedia of Type Strains, Phase IV (KMG-IV): sequencing the most valuable type-strain genomes for metagenomic binning, comparative biology and taxonomic classification.</title>
        <authorList>
            <person name="Goeker M."/>
        </authorList>
    </citation>
    <scope>NUCLEOTIDE SEQUENCE [LARGE SCALE GENOMIC DNA]</scope>
    <source>
        <strain evidence="1 2">DSM 24233</strain>
    </source>
</reference>
<dbReference type="EMBL" id="JAATJA010000001">
    <property type="protein sequence ID" value="NJB66656.1"/>
    <property type="molecule type" value="Genomic_DNA"/>
</dbReference>
<dbReference type="AlphaFoldDB" id="A0A846QD54"/>
<keyword evidence="1" id="KW-0804">Transcription</keyword>
<protein>
    <submittedName>
        <fullName evidence="1">DNA-directed RNA polymerase subunit RPC12/RpoP</fullName>
    </submittedName>
</protein>
<evidence type="ECO:0000313" key="2">
    <source>
        <dbReference type="Proteomes" id="UP000580856"/>
    </source>
</evidence>
<name>A0A846QD54_9BACT</name>
<sequence>MIPAEAHAARLFANHPHHRTAMLTIRCARCKTKLWKYNKLGKGEVLRCHKARIERMLDAIAENGKILCPCGETIGFDKGTFYRMVRKAFVYSGEKVAKL</sequence>
<keyword evidence="2" id="KW-1185">Reference proteome</keyword>